<sequence>MAVALNERLDLDKCSELYTVKNKDEDCVVIGVQHGTSWAKLVKWNLALKDDCRNIYGTDPFWGRVICVSQPGGEYADPVRRPSKRRTRPASGVLVTIQRPRCDPYRDGPAWAAAPTKISDEGLVDDDSARGLYVAAGPSFTGDLHDSERDTLISGSLLACRMYGVVKRSMLQDPA</sequence>
<dbReference type="HOGENOM" id="CLU_1532970_0_0_1"/>
<evidence type="ECO:0000256" key="1">
    <source>
        <dbReference type="ARBA" id="ARBA00044955"/>
    </source>
</evidence>
<accession>A0A014N448</accession>
<dbReference type="EMBL" id="JELW01000330">
    <property type="protein sequence ID" value="EXU94467.1"/>
    <property type="molecule type" value="Genomic_DNA"/>
</dbReference>
<dbReference type="CDD" id="cd00118">
    <property type="entry name" value="LysM"/>
    <property type="match status" value="1"/>
</dbReference>
<dbReference type="Proteomes" id="UP000030151">
    <property type="component" value="Unassembled WGS sequence"/>
</dbReference>
<feature type="domain" description="LysM" evidence="2">
    <location>
        <begin position="16"/>
        <end position="63"/>
    </location>
</feature>
<reference evidence="3 4" key="1">
    <citation type="submission" date="2014-02" db="EMBL/GenBank/DDBJ databases">
        <title>The genome sequence of the entomopathogenic fungus Metarhizium robertsii ARSEF 2575.</title>
        <authorList>
            <person name="Giuliano Garisto Donzelli B."/>
            <person name="Roe B.A."/>
            <person name="Macmil S.L."/>
            <person name="Krasnoff S.B."/>
            <person name="Gibson D.M."/>
        </authorList>
    </citation>
    <scope>NUCLEOTIDE SEQUENCE [LARGE SCALE GENOMIC DNA]</scope>
    <source>
        <strain evidence="3 4">ARSEF 2575</strain>
    </source>
</reference>
<protein>
    <submittedName>
        <fullName evidence="3">LysM domain protein</fullName>
    </submittedName>
</protein>
<name>A0A014N448_9HYPO</name>
<evidence type="ECO:0000259" key="2">
    <source>
        <dbReference type="PROSITE" id="PS51782"/>
    </source>
</evidence>
<dbReference type="InterPro" id="IPR036779">
    <property type="entry name" value="LysM_dom_sf"/>
</dbReference>
<comment type="caution">
    <text evidence="3">The sequence shown here is derived from an EMBL/GenBank/DDBJ whole genome shotgun (WGS) entry which is preliminary data.</text>
</comment>
<evidence type="ECO:0000313" key="3">
    <source>
        <dbReference type="EMBL" id="EXU94467.1"/>
    </source>
</evidence>
<dbReference type="AlphaFoldDB" id="A0A014N448"/>
<proteinExistence type="inferred from homology"/>
<comment type="similarity">
    <text evidence="1">Belongs to the secreted LysM effector family.</text>
</comment>
<gene>
    <name evidence="3" type="ORF">X797_012462</name>
</gene>
<organism evidence="3 4">
    <name type="scientific">Metarhizium robertsii</name>
    <dbReference type="NCBI Taxonomy" id="568076"/>
    <lineage>
        <taxon>Eukaryota</taxon>
        <taxon>Fungi</taxon>
        <taxon>Dikarya</taxon>
        <taxon>Ascomycota</taxon>
        <taxon>Pezizomycotina</taxon>
        <taxon>Sordariomycetes</taxon>
        <taxon>Hypocreomycetidae</taxon>
        <taxon>Hypocreales</taxon>
        <taxon>Clavicipitaceae</taxon>
        <taxon>Metarhizium</taxon>
    </lineage>
</organism>
<dbReference type="PROSITE" id="PS51782">
    <property type="entry name" value="LYSM"/>
    <property type="match status" value="1"/>
</dbReference>
<dbReference type="InterPro" id="IPR018392">
    <property type="entry name" value="LysM"/>
</dbReference>
<dbReference type="Gene3D" id="3.10.350.10">
    <property type="entry name" value="LysM domain"/>
    <property type="match status" value="1"/>
</dbReference>
<evidence type="ECO:0000313" key="4">
    <source>
        <dbReference type="Proteomes" id="UP000030151"/>
    </source>
</evidence>